<dbReference type="Proteomes" id="UP001230156">
    <property type="component" value="Unassembled WGS sequence"/>
</dbReference>
<dbReference type="Pfam" id="PF12705">
    <property type="entry name" value="PDDEXK_1"/>
    <property type="match status" value="1"/>
</dbReference>
<proteinExistence type="predicted"/>
<organism evidence="2 3">
    <name type="scientific">Dongia sedimenti</name>
    <dbReference type="NCBI Taxonomy" id="3064282"/>
    <lineage>
        <taxon>Bacteria</taxon>
        <taxon>Pseudomonadati</taxon>
        <taxon>Pseudomonadota</taxon>
        <taxon>Alphaproteobacteria</taxon>
        <taxon>Rhodospirillales</taxon>
        <taxon>Dongiaceae</taxon>
        <taxon>Dongia</taxon>
    </lineage>
</organism>
<dbReference type="InterPro" id="IPR038726">
    <property type="entry name" value="PDDEXK_AddAB-type"/>
</dbReference>
<sequence>MLSRVQLEPIPRPEQDIRAFETIRAHAVGSFCVSRSRRSAEGTLLSPSRLFPVDGVEVFAKARAPAHAFSESDRLLARPLEAREKPTLALAVAAWRAWQSPDFTAWDGQVGPDDPVVRAALAREQSATSLRRLLRDPLGFVWRSALGWRPADIHSDVLALDHATFGELVHEVLGLAVERLESTPGLNRATLQELQGAVEVAGDTVALRWPSERPVPPALLWRRTIDEAVRLAVAGLAFDQGLQPGTRSWSEVPFGEEAEAAAWQIDAEVRLGGLRVGGRIDRLDLRGDGGAARVTDYKTSAVPRNMSAIVLAGGAELQRVTYAAAVRCLLPEVRQVVSRLTYLRGGPEAHALSGDALDAAIADTERFIAAAVALVSDGAAPPGPDAREPFNNLRLALPADLENYLFRKSRALWTAAGELPTFWSAP</sequence>
<feature type="domain" description="PD-(D/E)XK endonuclease-like" evidence="1">
    <location>
        <begin position="126"/>
        <end position="345"/>
    </location>
</feature>
<reference evidence="3" key="1">
    <citation type="submission" date="2023-08" db="EMBL/GenBank/DDBJ databases">
        <title>Rhodospirillaceae gen. nov., a novel taxon isolated from the Yangtze River Yuezi River estuary sludge.</title>
        <authorList>
            <person name="Ruan L."/>
        </authorList>
    </citation>
    <scope>NUCLEOTIDE SEQUENCE [LARGE SCALE GENOMIC DNA]</scope>
    <source>
        <strain evidence="3">R-7</strain>
    </source>
</reference>
<evidence type="ECO:0000313" key="3">
    <source>
        <dbReference type="Proteomes" id="UP001230156"/>
    </source>
</evidence>
<keyword evidence="3" id="KW-1185">Reference proteome</keyword>
<evidence type="ECO:0000313" key="2">
    <source>
        <dbReference type="EMBL" id="MDQ7250542.1"/>
    </source>
</evidence>
<dbReference type="Gene3D" id="3.90.320.10">
    <property type="match status" value="1"/>
</dbReference>
<evidence type="ECO:0000259" key="1">
    <source>
        <dbReference type="Pfam" id="PF12705"/>
    </source>
</evidence>
<dbReference type="InterPro" id="IPR011604">
    <property type="entry name" value="PDDEXK-like_dom_sf"/>
</dbReference>
<accession>A0ABU0YTN7</accession>
<comment type="caution">
    <text evidence="2">The sequence shown here is derived from an EMBL/GenBank/DDBJ whole genome shotgun (WGS) entry which is preliminary data.</text>
</comment>
<gene>
    <name evidence="2" type="ORF">Q8A70_22830</name>
</gene>
<dbReference type="EMBL" id="JAUYVI010000007">
    <property type="protein sequence ID" value="MDQ7250542.1"/>
    <property type="molecule type" value="Genomic_DNA"/>
</dbReference>
<dbReference type="RefSeq" id="WP_379959947.1">
    <property type="nucleotide sequence ID" value="NZ_JAUYVI010000007.1"/>
</dbReference>
<protein>
    <submittedName>
        <fullName evidence="2">PD-(D/E)XK nuclease family protein</fullName>
    </submittedName>
</protein>
<name>A0ABU0YTN7_9PROT</name>